<sequence>MKVTTDTPDLLVVDDKPLFLGIMLIVFILVFVAAGLMIVMSGEPLGILFGLFGGGMGLAAFAVFVRRVQVVFHGPEGYVELRRRNLFGGSRMRHDLNEIARAEIEESRSNEGGATWRVVLVIEEGQSVGRHPITLAYSNGRGHHRAAEAINRWLDAARGHARREA</sequence>
<dbReference type="Proteomes" id="UP000617355">
    <property type="component" value="Unassembled WGS sequence"/>
</dbReference>
<comment type="caution">
    <text evidence="2">The sequence shown here is derived from an EMBL/GenBank/DDBJ whole genome shotgun (WGS) entry which is preliminary data.</text>
</comment>
<dbReference type="EMBL" id="BMGI01000006">
    <property type="protein sequence ID" value="GGD46481.1"/>
    <property type="molecule type" value="Genomic_DNA"/>
</dbReference>
<name>A0ABQ1QW63_9RHOB</name>
<organism evidence="2 3">
    <name type="scientific">Sinisalibacter lacisalsi</name>
    <dbReference type="NCBI Taxonomy" id="1526570"/>
    <lineage>
        <taxon>Bacteria</taxon>
        <taxon>Pseudomonadati</taxon>
        <taxon>Pseudomonadota</taxon>
        <taxon>Alphaproteobacteria</taxon>
        <taxon>Rhodobacterales</taxon>
        <taxon>Roseobacteraceae</taxon>
        <taxon>Sinisalibacter</taxon>
    </lineage>
</organism>
<keyword evidence="1" id="KW-0472">Membrane</keyword>
<accession>A0ABQ1QW63</accession>
<proteinExistence type="predicted"/>
<reference evidence="3" key="1">
    <citation type="journal article" date="2019" name="Int. J. Syst. Evol. Microbiol.">
        <title>The Global Catalogue of Microorganisms (GCM) 10K type strain sequencing project: providing services to taxonomists for standard genome sequencing and annotation.</title>
        <authorList>
            <consortium name="The Broad Institute Genomics Platform"/>
            <consortium name="The Broad Institute Genome Sequencing Center for Infectious Disease"/>
            <person name="Wu L."/>
            <person name="Ma J."/>
        </authorList>
    </citation>
    <scope>NUCLEOTIDE SEQUENCE [LARGE SCALE GENOMIC DNA]</scope>
    <source>
        <strain evidence="3">CGMCC 1.12922</strain>
    </source>
</reference>
<feature type="transmembrane region" description="Helical" evidence="1">
    <location>
        <begin position="18"/>
        <end position="39"/>
    </location>
</feature>
<evidence type="ECO:0000313" key="2">
    <source>
        <dbReference type="EMBL" id="GGD46481.1"/>
    </source>
</evidence>
<keyword evidence="1" id="KW-1133">Transmembrane helix</keyword>
<keyword evidence="1" id="KW-0812">Transmembrane</keyword>
<gene>
    <name evidence="2" type="ORF">GCM10011358_32700</name>
</gene>
<protein>
    <submittedName>
        <fullName evidence="2">Uncharacterized protein</fullName>
    </submittedName>
</protein>
<evidence type="ECO:0000313" key="3">
    <source>
        <dbReference type="Proteomes" id="UP000617355"/>
    </source>
</evidence>
<feature type="transmembrane region" description="Helical" evidence="1">
    <location>
        <begin position="45"/>
        <end position="65"/>
    </location>
</feature>
<keyword evidence="3" id="KW-1185">Reference proteome</keyword>
<evidence type="ECO:0000256" key="1">
    <source>
        <dbReference type="SAM" id="Phobius"/>
    </source>
</evidence>